<keyword evidence="2" id="KW-0472">Membrane</keyword>
<dbReference type="EMBL" id="JAVFCB010000002">
    <property type="protein sequence ID" value="MDQ4212955.1"/>
    <property type="molecule type" value="Genomic_DNA"/>
</dbReference>
<name>A0ABU0XFH5_9MICO</name>
<reference evidence="3 4" key="1">
    <citation type="submission" date="2023-08" db="EMBL/GenBank/DDBJ databases">
        <title>Microbacterium sp. nov., isolated from a waste landfill.</title>
        <authorList>
            <person name="Wen W."/>
        </authorList>
    </citation>
    <scope>NUCLEOTIDE SEQUENCE [LARGE SCALE GENOMIC DNA]</scope>
    <source>
        <strain evidence="3 4">ASV81</strain>
    </source>
</reference>
<gene>
    <name evidence="3" type="ORF">RBR11_03415</name>
</gene>
<accession>A0ABU0XFH5</accession>
<evidence type="ECO:0008006" key="5">
    <source>
        <dbReference type="Google" id="ProtNLM"/>
    </source>
</evidence>
<feature type="compositionally biased region" description="Pro residues" evidence="1">
    <location>
        <begin position="168"/>
        <end position="178"/>
    </location>
</feature>
<proteinExistence type="predicted"/>
<dbReference type="Proteomes" id="UP001230289">
    <property type="component" value="Unassembled WGS sequence"/>
</dbReference>
<sequence length="190" mass="19426">MSLADPNLLQPEFDEQSSRHLRAVERPSRRRRPKLLYALVALAGAALIGGAQIVLTIATTQDSFVVSKLSMQNKELNWEAQAAAQDLDGISSPQALADAASGMGLVVGGSTNYLRLSDGRVIGAAGPAAWASTVDPRGKSGVANALVHDTPSNTAAPAAPGGVQPNPGAAPAPDPNVPPTAEGLPTPTIR</sequence>
<evidence type="ECO:0000256" key="1">
    <source>
        <dbReference type="SAM" id="MobiDB-lite"/>
    </source>
</evidence>
<evidence type="ECO:0000256" key="2">
    <source>
        <dbReference type="SAM" id="Phobius"/>
    </source>
</evidence>
<keyword evidence="4" id="KW-1185">Reference proteome</keyword>
<evidence type="ECO:0000313" key="3">
    <source>
        <dbReference type="EMBL" id="MDQ4212955.1"/>
    </source>
</evidence>
<evidence type="ECO:0000313" key="4">
    <source>
        <dbReference type="Proteomes" id="UP001230289"/>
    </source>
</evidence>
<comment type="caution">
    <text evidence="3">The sequence shown here is derived from an EMBL/GenBank/DDBJ whole genome shotgun (WGS) entry which is preliminary data.</text>
</comment>
<feature type="region of interest" description="Disordered" evidence="1">
    <location>
        <begin position="141"/>
        <end position="190"/>
    </location>
</feature>
<keyword evidence="2" id="KW-0812">Transmembrane</keyword>
<protein>
    <recommendedName>
        <fullName evidence="5">Cell division protein FtsL</fullName>
    </recommendedName>
</protein>
<keyword evidence="2" id="KW-1133">Transmembrane helix</keyword>
<feature type="transmembrane region" description="Helical" evidence="2">
    <location>
        <begin position="35"/>
        <end position="58"/>
    </location>
</feature>
<organism evidence="3 4">
    <name type="scientific">Microbacterium capsulatum</name>
    <dbReference type="NCBI Taxonomy" id="3041921"/>
    <lineage>
        <taxon>Bacteria</taxon>
        <taxon>Bacillati</taxon>
        <taxon>Actinomycetota</taxon>
        <taxon>Actinomycetes</taxon>
        <taxon>Micrococcales</taxon>
        <taxon>Microbacteriaceae</taxon>
        <taxon>Microbacterium</taxon>
    </lineage>
</organism>
<dbReference type="RefSeq" id="WP_308487901.1">
    <property type="nucleotide sequence ID" value="NZ_JAVFCB010000002.1"/>
</dbReference>